<keyword evidence="4" id="KW-1185">Reference proteome</keyword>
<organism evidence="3 4">
    <name type="scientific">Vitis vinifera</name>
    <name type="common">Grape</name>
    <dbReference type="NCBI Taxonomy" id="29760"/>
    <lineage>
        <taxon>Eukaryota</taxon>
        <taxon>Viridiplantae</taxon>
        <taxon>Streptophyta</taxon>
        <taxon>Embryophyta</taxon>
        <taxon>Tracheophyta</taxon>
        <taxon>Spermatophyta</taxon>
        <taxon>Magnoliopsida</taxon>
        <taxon>eudicotyledons</taxon>
        <taxon>Gunneridae</taxon>
        <taxon>Pentapetalae</taxon>
        <taxon>rosids</taxon>
        <taxon>Vitales</taxon>
        <taxon>Vitaceae</taxon>
        <taxon>Viteae</taxon>
        <taxon>Vitis</taxon>
    </lineage>
</organism>
<protein>
    <recommendedName>
        <fullName evidence="5">Apyrase</fullName>
    </recommendedName>
</protein>
<dbReference type="Proteomes" id="UP001227230">
    <property type="component" value="Chromosome 1"/>
</dbReference>
<evidence type="ECO:0000313" key="3">
    <source>
        <dbReference type="EMBL" id="WJZ81296.1"/>
    </source>
</evidence>
<sequence>MHISSTFMPTITTSHFGAFQQHPLVHHKASSHFQSKAYIVIFDAGSSGSRVHVFYFDNDLNLIHIGKDLKLFVQTKLGLSTNRMGNLASCRTSVSPSI</sequence>
<dbReference type="Pfam" id="PF01150">
    <property type="entry name" value="GDA1_CD39"/>
    <property type="match status" value="1"/>
</dbReference>
<comment type="similarity">
    <text evidence="1">Belongs to the GDA1/CD39 NTPase family.</text>
</comment>
<name>A0ABY9BG29_VITVI</name>
<accession>A0ABY9BG29</accession>
<evidence type="ECO:0000313" key="4">
    <source>
        <dbReference type="Proteomes" id="UP001227230"/>
    </source>
</evidence>
<keyword evidence="2" id="KW-0378">Hydrolase</keyword>
<evidence type="ECO:0008006" key="5">
    <source>
        <dbReference type="Google" id="ProtNLM"/>
    </source>
</evidence>
<evidence type="ECO:0000256" key="1">
    <source>
        <dbReference type="ARBA" id="ARBA00009283"/>
    </source>
</evidence>
<gene>
    <name evidence="3" type="ORF">VitviT2T_001145</name>
</gene>
<evidence type="ECO:0000256" key="2">
    <source>
        <dbReference type="ARBA" id="ARBA00022801"/>
    </source>
</evidence>
<dbReference type="Gene3D" id="3.30.420.40">
    <property type="match status" value="1"/>
</dbReference>
<dbReference type="InterPro" id="IPR000407">
    <property type="entry name" value="GDA1_CD39_NTPase"/>
</dbReference>
<dbReference type="EMBL" id="CP126648">
    <property type="protein sequence ID" value="WJZ81296.1"/>
    <property type="molecule type" value="Genomic_DNA"/>
</dbReference>
<reference evidence="3 4" key="1">
    <citation type="journal article" date="2023" name="Hortic Res">
        <title>The complete reference genome for grapevine (Vitis vinifera L.) genetics and breeding.</title>
        <authorList>
            <person name="Shi X."/>
            <person name="Cao S."/>
            <person name="Wang X."/>
            <person name="Huang S."/>
            <person name="Wang Y."/>
            <person name="Liu Z."/>
            <person name="Liu W."/>
            <person name="Leng X."/>
            <person name="Peng Y."/>
            <person name="Wang N."/>
            <person name="Wang Y."/>
            <person name="Ma Z."/>
            <person name="Xu X."/>
            <person name="Zhang F."/>
            <person name="Xue H."/>
            <person name="Zhong H."/>
            <person name="Wang Y."/>
            <person name="Zhang K."/>
            <person name="Velt A."/>
            <person name="Avia K."/>
            <person name="Holtgrawe D."/>
            <person name="Grimplet J."/>
            <person name="Matus J.T."/>
            <person name="Ware D."/>
            <person name="Wu X."/>
            <person name="Wang H."/>
            <person name="Liu C."/>
            <person name="Fang Y."/>
            <person name="Rustenholz C."/>
            <person name="Cheng Z."/>
            <person name="Xiao H."/>
            <person name="Zhou Y."/>
        </authorList>
    </citation>
    <scope>NUCLEOTIDE SEQUENCE [LARGE SCALE GENOMIC DNA]</scope>
    <source>
        <strain evidence="4">cv. Pinot noir / PN40024</strain>
        <tissue evidence="3">Leaf</tissue>
    </source>
</reference>
<proteinExistence type="inferred from homology"/>